<evidence type="ECO:0000313" key="1">
    <source>
        <dbReference type="EMBL" id="AXY56216.1"/>
    </source>
</evidence>
<dbReference type="Gene3D" id="1.20.910.10">
    <property type="entry name" value="Heme oxygenase-like"/>
    <property type="match status" value="1"/>
</dbReference>
<dbReference type="InterPro" id="IPR016053">
    <property type="entry name" value="Haem_Oase-like"/>
</dbReference>
<accession>A0A3B7LU12</accession>
<dbReference type="RefSeq" id="WP_087511135.1">
    <property type="nucleotide sequence ID" value="NZ_CP032134.1"/>
</dbReference>
<dbReference type="Pfam" id="PF01126">
    <property type="entry name" value="Heme_oxygenase"/>
    <property type="match status" value="1"/>
</dbReference>
<dbReference type="AlphaFoldDB" id="A0A3B7LU12"/>
<proteinExistence type="predicted"/>
<organism evidence="1 3">
    <name type="scientific">Acinetobacter chinensis</name>
    <dbReference type="NCBI Taxonomy" id="2004650"/>
    <lineage>
        <taxon>Bacteria</taxon>
        <taxon>Pseudomonadati</taxon>
        <taxon>Pseudomonadota</taxon>
        <taxon>Gammaproteobacteria</taxon>
        <taxon>Moraxellales</taxon>
        <taxon>Moraxellaceae</taxon>
        <taxon>Acinetobacter</taxon>
    </lineage>
</organism>
<dbReference type="GO" id="GO:0006788">
    <property type="term" value="P:heme oxidation"/>
    <property type="evidence" value="ECO:0007669"/>
    <property type="project" value="InterPro"/>
</dbReference>
<dbReference type="Proteomes" id="UP000263753">
    <property type="component" value="Chromosome"/>
</dbReference>
<evidence type="ECO:0000313" key="2">
    <source>
        <dbReference type="EMBL" id="MDV2467870.1"/>
    </source>
</evidence>
<reference evidence="2 4" key="3">
    <citation type="submission" date="2023-06" db="EMBL/GenBank/DDBJ databases">
        <title>Genomic Analysis of Acinetobacter Strains Recovered from South Australian Aquatic Samples provides Insights into the Circulation of Antibiotic Resistance determinants in the Environment.</title>
        <authorList>
            <person name="Tobin L."/>
            <person name="Jarocki V.M."/>
            <person name="Kenyon J."/>
            <person name="Drigo B."/>
            <person name="Donner E."/>
            <person name="Djordjevic S.P."/>
            <person name="Hamidian M."/>
        </authorList>
    </citation>
    <scope>NUCLEOTIDE SEQUENCE [LARGE SCALE GENOMIC DNA]</scope>
    <source>
        <strain evidence="2 4">SAAc652</strain>
    </source>
</reference>
<dbReference type="EMBL" id="CP032134">
    <property type="protein sequence ID" value="AXY56216.1"/>
    <property type="molecule type" value="Genomic_DNA"/>
</dbReference>
<dbReference type="CDD" id="cd19166">
    <property type="entry name" value="HemeO-bac"/>
    <property type="match status" value="1"/>
</dbReference>
<gene>
    <name evidence="1" type="ORF">CDG60_06315</name>
    <name evidence="2" type="ORF">QR674_02625</name>
</gene>
<dbReference type="SUPFAM" id="SSF48613">
    <property type="entry name" value="Heme oxygenase-like"/>
    <property type="match status" value="1"/>
</dbReference>
<protein>
    <submittedName>
        <fullName evidence="1">Biliverdin-producing heme oxygenase</fullName>
    </submittedName>
</protein>
<sequence length="198" mass="22369">MNASTEKQLQNSLMLRLKQATAAEHDRMEQLMQQSQVFASEKNYAQFTLSQYYFQKDVEHLYQNPQVSALIPDLDIRGRSEAALQDLADLKLQPQQQVIVTDAIEYPQSLGWIYVSEGSTLGAAFLFKEAQAQFGFSADFAARNLAAYPEGRAVVWKRFKQAIDEAGFNDAEQELIIEGALQGFKRFGDLLADLHNLK</sequence>
<evidence type="ECO:0000313" key="4">
    <source>
        <dbReference type="Proteomes" id="UP001278188"/>
    </source>
</evidence>
<dbReference type="KEGG" id="achi:CDG60_06315"/>
<name>A0A3B7LU12_9GAMM</name>
<dbReference type="InterPro" id="IPR016084">
    <property type="entry name" value="Haem_Oase-like_multi-hlx"/>
</dbReference>
<keyword evidence="4" id="KW-1185">Reference proteome</keyword>
<reference evidence="1" key="2">
    <citation type="journal article" date="2019" name="J. Microbiol.">
        <title>Acinetobacter chinensis, a novel Acinetobacter species, carrying blaNDM-1, recovered from hospital sewage.</title>
        <authorList>
            <person name="Hu Y."/>
            <person name="Feng Y."/>
            <person name="Qin J."/>
            <person name="Zhang X."/>
            <person name="Zong Z."/>
        </authorList>
    </citation>
    <scope>NUCLEOTIDE SEQUENCE</scope>
    <source>
        <strain evidence="1">WCHAc010005</strain>
    </source>
</reference>
<dbReference type="Proteomes" id="UP001278188">
    <property type="component" value="Unassembled WGS sequence"/>
</dbReference>
<dbReference type="GO" id="GO:0004392">
    <property type="term" value="F:heme oxygenase (decyclizing) activity"/>
    <property type="evidence" value="ECO:0007669"/>
    <property type="project" value="InterPro"/>
</dbReference>
<dbReference type="EMBL" id="JASVDY010000001">
    <property type="protein sequence ID" value="MDV2467870.1"/>
    <property type="molecule type" value="Genomic_DNA"/>
</dbReference>
<reference evidence="3" key="1">
    <citation type="submission" date="2018-09" db="EMBL/GenBank/DDBJ databases">
        <title>The complete genome of Acinetobacter sp. strain WCHAc010005.</title>
        <authorList>
            <person name="Hu Y."/>
            <person name="Long H."/>
            <person name="Feng Y."/>
            <person name="Zong Z."/>
        </authorList>
    </citation>
    <scope>NUCLEOTIDE SEQUENCE [LARGE SCALE GENOMIC DNA]</scope>
    <source>
        <strain evidence="3">WCHAc010005</strain>
    </source>
</reference>
<evidence type="ECO:0000313" key="3">
    <source>
        <dbReference type="Proteomes" id="UP000263753"/>
    </source>
</evidence>